<comment type="caution">
    <text evidence="2">The sequence shown here is derived from an EMBL/GenBank/DDBJ whole genome shotgun (WGS) entry which is preliminary data.</text>
</comment>
<feature type="region of interest" description="Disordered" evidence="1">
    <location>
        <begin position="1"/>
        <end position="21"/>
    </location>
</feature>
<evidence type="ECO:0000256" key="1">
    <source>
        <dbReference type="SAM" id="MobiDB-lite"/>
    </source>
</evidence>
<dbReference type="EMBL" id="BMAV01004747">
    <property type="protein sequence ID" value="GFY45291.1"/>
    <property type="molecule type" value="Genomic_DNA"/>
</dbReference>
<organism evidence="2 3">
    <name type="scientific">Trichonephila inaurata madagascariensis</name>
    <dbReference type="NCBI Taxonomy" id="2747483"/>
    <lineage>
        <taxon>Eukaryota</taxon>
        <taxon>Metazoa</taxon>
        <taxon>Ecdysozoa</taxon>
        <taxon>Arthropoda</taxon>
        <taxon>Chelicerata</taxon>
        <taxon>Arachnida</taxon>
        <taxon>Araneae</taxon>
        <taxon>Araneomorphae</taxon>
        <taxon>Entelegynae</taxon>
        <taxon>Araneoidea</taxon>
        <taxon>Nephilidae</taxon>
        <taxon>Trichonephila</taxon>
        <taxon>Trichonephila inaurata</taxon>
    </lineage>
</organism>
<evidence type="ECO:0000313" key="3">
    <source>
        <dbReference type="Proteomes" id="UP000886998"/>
    </source>
</evidence>
<sequence length="92" mass="10190">MLVEPSSRNQGLKSDNYFPPQPTINRSKTTLLEIVFTFPSTHVSNPTLCLPACLLSGTTIAEPLKQTNFITPKGPDNLVGTLRLSRLERFMS</sequence>
<keyword evidence="3" id="KW-1185">Reference proteome</keyword>
<proteinExistence type="predicted"/>
<reference evidence="2" key="1">
    <citation type="submission" date="2020-08" db="EMBL/GenBank/DDBJ databases">
        <title>Multicomponent nature underlies the extraordinary mechanical properties of spider dragline silk.</title>
        <authorList>
            <person name="Kono N."/>
            <person name="Nakamura H."/>
            <person name="Mori M."/>
            <person name="Yoshida Y."/>
            <person name="Ohtoshi R."/>
            <person name="Malay A.D."/>
            <person name="Moran D.A.P."/>
            <person name="Tomita M."/>
            <person name="Numata K."/>
            <person name="Arakawa K."/>
        </authorList>
    </citation>
    <scope>NUCLEOTIDE SEQUENCE</scope>
</reference>
<accession>A0A8X6X3D6</accession>
<feature type="compositionally biased region" description="Polar residues" evidence="1">
    <location>
        <begin position="1"/>
        <end position="13"/>
    </location>
</feature>
<evidence type="ECO:0000313" key="2">
    <source>
        <dbReference type="EMBL" id="GFY45291.1"/>
    </source>
</evidence>
<dbReference type="AlphaFoldDB" id="A0A8X6X3D6"/>
<dbReference type="Proteomes" id="UP000886998">
    <property type="component" value="Unassembled WGS sequence"/>
</dbReference>
<gene>
    <name evidence="2" type="ORF">TNIN_213531</name>
</gene>
<name>A0A8X6X3D6_9ARAC</name>
<protein>
    <submittedName>
        <fullName evidence="2">Uncharacterized protein</fullName>
    </submittedName>
</protein>